<organism evidence="3 4">
    <name type="scientific">Levilactobacillus lanxiensis</name>
    <dbReference type="NCBI Taxonomy" id="2799568"/>
    <lineage>
        <taxon>Bacteria</taxon>
        <taxon>Bacillati</taxon>
        <taxon>Bacillota</taxon>
        <taxon>Bacilli</taxon>
        <taxon>Lactobacillales</taxon>
        <taxon>Lactobacillaceae</taxon>
        <taxon>Levilactobacillus</taxon>
    </lineage>
</organism>
<dbReference type="Proteomes" id="UP001597189">
    <property type="component" value="Unassembled WGS sequence"/>
</dbReference>
<feature type="compositionally biased region" description="Polar residues" evidence="1">
    <location>
        <begin position="60"/>
        <end position="83"/>
    </location>
</feature>
<keyword evidence="4" id="KW-1185">Reference proteome</keyword>
<evidence type="ECO:0000313" key="4">
    <source>
        <dbReference type="Proteomes" id="UP001597189"/>
    </source>
</evidence>
<protein>
    <submittedName>
        <fullName evidence="3">LPXTG cell wall anchor domain-containing protein</fullName>
    </submittedName>
</protein>
<sequence>MKKLIMWAILTLTLIVGVGIGTPALAKTVIGTGGSTQTKVYIVGNPQQGRLAALVDNIPNGTKPTTGSDGDQVAGTQNGNKKNGSPAAAVATVVKSGSADLIAGRLPQTSESRMFLTSIFGLLLLIVLILSVTVYRQARLLRERE</sequence>
<comment type="caution">
    <text evidence="3">The sequence shown here is derived from an EMBL/GenBank/DDBJ whole genome shotgun (WGS) entry which is preliminary data.</text>
</comment>
<accession>A0ABW4D0Q4</accession>
<gene>
    <name evidence="3" type="ORF">ACFQ44_01365</name>
</gene>
<dbReference type="EMBL" id="JBHTOD010000001">
    <property type="protein sequence ID" value="MFD1454326.1"/>
    <property type="molecule type" value="Genomic_DNA"/>
</dbReference>
<dbReference type="RefSeq" id="WP_203642421.1">
    <property type="nucleotide sequence ID" value="NZ_BOLN01000001.1"/>
</dbReference>
<keyword evidence="2" id="KW-1133">Transmembrane helix</keyword>
<name>A0ABW4D0Q4_9LACO</name>
<proteinExistence type="predicted"/>
<evidence type="ECO:0000256" key="1">
    <source>
        <dbReference type="SAM" id="MobiDB-lite"/>
    </source>
</evidence>
<keyword evidence="2" id="KW-0472">Membrane</keyword>
<evidence type="ECO:0000313" key="3">
    <source>
        <dbReference type="EMBL" id="MFD1454326.1"/>
    </source>
</evidence>
<feature type="transmembrane region" description="Helical" evidence="2">
    <location>
        <begin position="114"/>
        <end position="135"/>
    </location>
</feature>
<reference evidence="4" key="1">
    <citation type="journal article" date="2019" name="Int. J. Syst. Evol. Microbiol.">
        <title>The Global Catalogue of Microorganisms (GCM) 10K type strain sequencing project: providing services to taxonomists for standard genome sequencing and annotation.</title>
        <authorList>
            <consortium name="The Broad Institute Genomics Platform"/>
            <consortium name="The Broad Institute Genome Sequencing Center for Infectious Disease"/>
            <person name="Wu L."/>
            <person name="Ma J."/>
        </authorList>
    </citation>
    <scope>NUCLEOTIDE SEQUENCE [LARGE SCALE GENOMIC DNA]</scope>
    <source>
        <strain evidence="4">CCM 8979</strain>
    </source>
</reference>
<feature type="region of interest" description="Disordered" evidence="1">
    <location>
        <begin position="60"/>
        <end position="86"/>
    </location>
</feature>
<keyword evidence="2" id="KW-0812">Transmembrane</keyword>
<evidence type="ECO:0000256" key="2">
    <source>
        <dbReference type="SAM" id="Phobius"/>
    </source>
</evidence>
<dbReference type="NCBIfam" id="TIGR01167">
    <property type="entry name" value="LPXTG_anchor"/>
    <property type="match status" value="1"/>
</dbReference>